<evidence type="ECO:0000313" key="11">
    <source>
        <dbReference type="Proteomes" id="UP001595386"/>
    </source>
</evidence>
<feature type="binding site" evidence="5">
    <location>
        <position position="316"/>
    </location>
    <ligand>
        <name>substrate</name>
    </ligand>
</feature>
<dbReference type="CDD" id="cd06828">
    <property type="entry name" value="PLPDE_III_DapDC"/>
    <property type="match status" value="1"/>
</dbReference>
<comment type="similarity">
    <text evidence="5">Belongs to the Orn/Lys/Arg decarboxylase class-II family. LysA subfamily.</text>
</comment>
<evidence type="ECO:0000256" key="4">
    <source>
        <dbReference type="ARBA" id="ARBA00023239"/>
    </source>
</evidence>
<feature type="binding site" evidence="5">
    <location>
        <position position="239"/>
    </location>
    <ligand>
        <name>pyridoxal 5'-phosphate</name>
        <dbReference type="ChEBI" id="CHEBI:597326"/>
    </ligand>
</feature>
<feature type="binding site" evidence="5">
    <location>
        <position position="348"/>
    </location>
    <ligand>
        <name>substrate</name>
    </ligand>
</feature>
<sequence length="433" mass="47077">MDYFNYRDGVLYGEEVPLTRIAEQFGTPCYVYSKATLARHFRAYTEALGGHPHLICYAVKANSNLAVLGLLARLGAGFDIVSLGELERVLAAGGDPAKVVFSGVAKQEAEMARALEVGIKCFNVESRPELERLDAVAGRLGKVAPVSLRVNPDVDAGTHPYISTGLKDNKFGIPVDEALAVYELAASLPHVKVTGLDCHIGSQLTELSPFLDALDRLLVLLETLRKRGIEVQHLDLGGGLGVPYRDEHPPAPFDYASALLERLSRWEGSDRLTLLFEPGRSIAANAGVLLTRVEFLKPGETKNFAIVDAGMNDLIRPALYQAWQTILPVDTRRARDTATYDVVGPVCETGDFLGKDRELAIAAGDLLAVRSAGAYGFVMASNYNSRTRPAEVMVDGEVAHLVRRRERLEELWAGEALLPEASLPEDPLSKDAT</sequence>
<comment type="catalytic activity">
    <reaction evidence="5 7">
        <text>meso-2,6-diaminopimelate + H(+) = L-lysine + CO2</text>
        <dbReference type="Rhea" id="RHEA:15101"/>
        <dbReference type="ChEBI" id="CHEBI:15378"/>
        <dbReference type="ChEBI" id="CHEBI:16526"/>
        <dbReference type="ChEBI" id="CHEBI:32551"/>
        <dbReference type="ChEBI" id="CHEBI:57791"/>
        <dbReference type="EC" id="4.1.1.20"/>
    </reaction>
</comment>
<evidence type="ECO:0000256" key="5">
    <source>
        <dbReference type="HAMAP-Rule" id="MF_02120"/>
    </source>
</evidence>
<gene>
    <name evidence="5 10" type="primary">lysA</name>
    <name evidence="10" type="ORF">ACFODV_06390</name>
</gene>
<feature type="binding site" evidence="5">
    <location>
        <position position="375"/>
    </location>
    <ligand>
        <name>pyridoxal 5'-phosphate</name>
        <dbReference type="ChEBI" id="CHEBI:597326"/>
    </ligand>
</feature>
<keyword evidence="2 5" id="KW-0210">Decarboxylase</keyword>
<comment type="subunit">
    <text evidence="5">Homodimer.</text>
</comment>
<dbReference type="Pfam" id="PF00278">
    <property type="entry name" value="Orn_DAP_Arg_deC"/>
    <property type="match status" value="1"/>
</dbReference>
<feature type="binding site" evidence="5">
    <location>
        <position position="375"/>
    </location>
    <ligand>
        <name>substrate</name>
    </ligand>
</feature>
<keyword evidence="5 7" id="KW-0457">Lysine biosynthesis</keyword>
<accession>A0ABV7B2M2</accession>
<organism evidence="10 11">
    <name type="scientific">Halomonas tibetensis</name>
    <dbReference type="NCBI Taxonomy" id="2259590"/>
    <lineage>
        <taxon>Bacteria</taxon>
        <taxon>Pseudomonadati</taxon>
        <taxon>Pseudomonadota</taxon>
        <taxon>Gammaproteobacteria</taxon>
        <taxon>Oceanospirillales</taxon>
        <taxon>Halomonadaceae</taxon>
        <taxon>Halomonas</taxon>
    </lineage>
</organism>
<dbReference type="InterPro" id="IPR002986">
    <property type="entry name" value="DAP_deCOOHase_LysA"/>
</dbReference>
<feature type="binding site" evidence="5">
    <location>
        <position position="280"/>
    </location>
    <ligand>
        <name>substrate</name>
    </ligand>
</feature>
<evidence type="ECO:0000259" key="8">
    <source>
        <dbReference type="Pfam" id="PF00278"/>
    </source>
</evidence>
<evidence type="ECO:0000256" key="3">
    <source>
        <dbReference type="ARBA" id="ARBA00022898"/>
    </source>
</evidence>
<dbReference type="PROSITE" id="PS00878">
    <property type="entry name" value="ODR_DC_2_1"/>
    <property type="match status" value="1"/>
</dbReference>
<keyword evidence="11" id="KW-1185">Reference proteome</keyword>
<feature type="domain" description="Orn/DAP/Arg decarboxylase 2 C-terminal" evidence="8">
    <location>
        <begin position="29"/>
        <end position="373"/>
    </location>
</feature>
<evidence type="ECO:0000313" key="10">
    <source>
        <dbReference type="EMBL" id="MFC2991657.1"/>
    </source>
</evidence>
<name>A0ABV7B2M2_9GAMM</name>
<dbReference type="EMBL" id="JBHRSQ010000009">
    <property type="protein sequence ID" value="MFC2991657.1"/>
    <property type="molecule type" value="Genomic_DNA"/>
</dbReference>
<dbReference type="InterPro" id="IPR022653">
    <property type="entry name" value="De-COase2_pyr-phos_BS"/>
</dbReference>
<keyword evidence="5" id="KW-0028">Amino-acid biosynthesis</keyword>
<dbReference type="PRINTS" id="PR01179">
    <property type="entry name" value="ODADCRBXLASE"/>
</dbReference>
<dbReference type="InterPro" id="IPR022657">
    <property type="entry name" value="De-COase2_CS"/>
</dbReference>
<dbReference type="InterPro" id="IPR022644">
    <property type="entry name" value="De-COase2_N"/>
</dbReference>
<evidence type="ECO:0000256" key="2">
    <source>
        <dbReference type="ARBA" id="ARBA00022793"/>
    </source>
</evidence>
<protein>
    <recommendedName>
        <fullName evidence="5 6">Diaminopimelate decarboxylase</fullName>
        <shortName evidence="5">DAP decarboxylase</shortName>
        <shortName evidence="5">DAPDC</shortName>
        <ecNumber evidence="5 6">4.1.1.20</ecNumber>
    </recommendedName>
</protein>
<dbReference type="SUPFAM" id="SSF50621">
    <property type="entry name" value="Alanine racemase C-terminal domain-like"/>
    <property type="match status" value="1"/>
</dbReference>
<feature type="binding site" evidence="5">
    <location>
        <position position="320"/>
    </location>
    <ligand>
        <name>substrate</name>
    </ligand>
</feature>
<dbReference type="PANTHER" id="PTHR43727">
    <property type="entry name" value="DIAMINOPIMELATE DECARBOXYLASE"/>
    <property type="match status" value="1"/>
</dbReference>
<feature type="binding site" evidence="5">
    <location>
        <begin position="277"/>
        <end position="280"/>
    </location>
    <ligand>
        <name>pyridoxal 5'-phosphate</name>
        <dbReference type="ChEBI" id="CHEBI:597326"/>
    </ligand>
</feature>
<keyword evidence="4 5" id="KW-0456">Lyase</keyword>
<evidence type="ECO:0000256" key="1">
    <source>
        <dbReference type="ARBA" id="ARBA00001933"/>
    </source>
</evidence>
<dbReference type="NCBIfam" id="TIGR01048">
    <property type="entry name" value="lysA"/>
    <property type="match status" value="1"/>
</dbReference>
<comment type="caution">
    <text evidence="10">The sequence shown here is derived from an EMBL/GenBank/DDBJ whole genome shotgun (WGS) entry which is preliminary data.</text>
</comment>
<dbReference type="InterPro" id="IPR000183">
    <property type="entry name" value="Orn/DAP/Arg_de-COase"/>
</dbReference>
<evidence type="ECO:0000256" key="7">
    <source>
        <dbReference type="RuleBase" id="RU003738"/>
    </source>
</evidence>
<dbReference type="EC" id="4.1.1.20" evidence="5 6"/>
<evidence type="ECO:0000259" key="9">
    <source>
        <dbReference type="Pfam" id="PF02784"/>
    </source>
</evidence>
<dbReference type="Proteomes" id="UP001595386">
    <property type="component" value="Unassembled WGS sequence"/>
</dbReference>
<dbReference type="SUPFAM" id="SSF51419">
    <property type="entry name" value="PLP-binding barrel"/>
    <property type="match status" value="1"/>
</dbReference>
<feature type="domain" description="Orn/DAP/Arg decarboxylase 2 N-terminal" evidence="9">
    <location>
        <begin position="35"/>
        <end position="284"/>
    </location>
</feature>
<evidence type="ECO:0000256" key="6">
    <source>
        <dbReference type="NCBIfam" id="TIGR01048"/>
    </source>
</evidence>
<comment type="pathway">
    <text evidence="5 7">Amino-acid biosynthesis; L-lysine biosynthesis via DAP pathway; L-lysine from DL-2,6-diaminopimelate: step 1/1.</text>
</comment>
<dbReference type="InterPro" id="IPR009006">
    <property type="entry name" value="Ala_racemase/Decarboxylase_C"/>
</dbReference>
<keyword evidence="3 5" id="KW-0663">Pyridoxal phosphate</keyword>
<dbReference type="PRINTS" id="PR01181">
    <property type="entry name" value="DAPDCRBXLASE"/>
</dbReference>
<dbReference type="Gene3D" id="3.20.20.10">
    <property type="entry name" value="Alanine racemase"/>
    <property type="match status" value="1"/>
</dbReference>
<comment type="cofactor">
    <cofactor evidence="1 5 7">
        <name>pyridoxal 5'-phosphate</name>
        <dbReference type="ChEBI" id="CHEBI:597326"/>
    </cofactor>
</comment>
<dbReference type="Gene3D" id="2.40.37.10">
    <property type="entry name" value="Lyase, Ornithine Decarboxylase, Chain A, domain 1"/>
    <property type="match status" value="1"/>
</dbReference>
<dbReference type="PROSITE" id="PS00879">
    <property type="entry name" value="ODR_DC_2_2"/>
    <property type="match status" value="1"/>
</dbReference>
<dbReference type="HAMAP" id="MF_02120">
    <property type="entry name" value="LysA"/>
    <property type="match status" value="1"/>
</dbReference>
<dbReference type="RefSeq" id="WP_379756404.1">
    <property type="nucleotide sequence ID" value="NZ_JBHRSQ010000009.1"/>
</dbReference>
<dbReference type="InterPro" id="IPR022643">
    <property type="entry name" value="De-COase2_C"/>
</dbReference>
<reference evidence="11" key="1">
    <citation type="journal article" date="2019" name="Int. J. Syst. Evol. Microbiol.">
        <title>The Global Catalogue of Microorganisms (GCM) 10K type strain sequencing project: providing services to taxonomists for standard genome sequencing and annotation.</title>
        <authorList>
            <consortium name="The Broad Institute Genomics Platform"/>
            <consortium name="The Broad Institute Genome Sequencing Center for Infectious Disease"/>
            <person name="Wu L."/>
            <person name="Ma J."/>
        </authorList>
    </citation>
    <scope>NUCLEOTIDE SEQUENCE [LARGE SCALE GENOMIC DNA]</scope>
    <source>
        <strain evidence="11">KCTC 52660</strain>
    </source>
</reference>
<dbReference type="InterPro" id="IPR029066">
    <property type="entry name" value="PLP-binding_barrel"/>
</dbReference>
<comment type="function">
    <text evidence="5">Specifically catalyzes the decarboxylation of meso-diaminopimelate (meso-DAP) to L-lysine.</text>
</comment>
<dbReference type="GO" id="GO:0008836">
    <property type="term" value="F:diaminopimelate decarboxylase activity"/>
    <property type="evidence" value="ECO:0007669"/>
    <property type="project" value="UniProtKB-EC"/>
</dbReference>
<dbReference type="PANTHER" id="PTHR43727:SF2">
    <property type="entry name" value="GROUP IV DECARBOXYLASE"/>
    <property type="match status" value="1"/>
</dbReference>
<dbReference type="Pfam" id="PF02784">
    <property type="entry name" value="Orn_Arg_deC_N"/>
    <property type="match status" value="1"/>
</dbReference>
<proteinExistence type="inferred from homology"/>
<feature type="modified residue" description="N6-(pyridoxal phosphate)lysine" evidence="5">
    <location>
        <position position="60"/>
    </location>
</feature>